<comment type="similarity">
    <text evidence="2">Belongs to the UPF0702 family.</text>
</comment>
<dbReference type="Gene3D" id="3.30.240.20">
    <property type="entry name" value="bsu07140 like domains"/>
    <property type="match status" value="1"/>
</dbReference>
<dbReference type="InterPro" id="IPR007353">
    <property type="entry name" value="DUF421"/>
</dbReference>
<feature type="domain" description="YetF C-terminal" evidence="8">
    <location>
        <begin position="97"/>
        <end position="165"/>
    </location>
</feature>
<feature type="transmembrane region" description="Helical" evidence="7">
    <location>
        <begin position="52"/>
        <end position="70"/>
    </location>
</feature>
<evidence type="ECO:0000256" key="3">
    <source>
        <dbReference type="ARBA" id="ARBA00022475"/>
    </source>
</evidence>
<evidence type="ECO:0000259" key="8">
    <source>
        <dbReference type="Pfam" id="PF04239"/>
    </source>
</evidence>
<feature type="transmembrane region" description="Helical" evidence="7">
    <location>
        <begin position="20"/>
        <end position="40"/>
    </location>
</feature>
<evidence type="ECO:0000256" key="1">
    <source>
        <dbReference type="ARBA" id="ARBA00004651"/>
    </source>
</evidence>
<keyword evidence="10" id="KW-1185">Reference proteome</keyword>
<dbReference type="EMBL" id="JABBGA010000009">
    <property type="protein sequence ID" value="NML26727.1"/>
    <property type="molecule type" value="Genomic_DNA"/>
</dbReference>
<sequence length="170" mass="19290">MNYFDFDLNGVLAFTVSPLQLMLRGTLMYWFLFVVFRFVLRRDIGALGVSDFLFVVILGDAAQNGMIGTATSTTDGMVLIATLVFWSYLLDFLSFHVPAVRRFTSAPRVCLVRDGRMLRRNMRREFITDEELAAKIRQEGVDDIALVKRMYLEGDGEISLIKQEAGEASE</sequence>
<organism evidence="9 10">
    <name type="scientific">Zoogloea dura</name>
    <dbReference type="NCBI Taxonomy" id="2728840"/>
    <lineage>
        <taxon>Bacteria</taxon>
        <taxon>Pseudomonadati</taxon>
        <taxon>Pseudomonadota</taxon>
        <taxon>Betaproteobacteria</taxon>
        <taxon>Rhodocyclales</taxon>
        <taxon>Zoogloeaceae</taxon>
        <taxon>Zoogloea</taxon>
    </lineage>
</organism>
<keyword evidence="5 7" id="KW-1133">Transmembrane helix</keyword>
<dbReference type="AlphaFoldDB" id="A0A848G3D4"/>
<reference evidence="9 10" key="1">
    <citation type="submission" date="2020-04" db="EMBL/GenBank/DDBJ databases">
        <title>Zoogloea sp. G-4-1-14 isolated from soil.</title>
        <authorList>
            <person name="Dahal R.H."/>
        </authorList>
    </citation>
    <scope>NUCLEOTIDE SEQUENCE [LARGE SCALE GENOMIC DNA]</scope>
    <source>
        <strain evidence="9 10">G-4-1-14</strain>
    </source>
</reference>
<keyword evidence="6 7" id="KW-0472">Membrane</keyword>
<evidence type="ECO:0000256" key="4">
    <source>
        <dbReference type="ARBA" id="ARBA00022692"/>
    </source>
</evidence>
<dbReference type="PANTHER" id="PTHR34582">
    <property type="entry name" value="UPF0702 TRANSMEMBRANE PROTEIN YCAP"/>
    <property type="match status" value="1"/>
</dbReference>
<name>A0A848G3D4_9RHOO</name>
<keyword evidence="3" id="KW-1003">Cell membrane</keyword>
<comment type="caution">
    <text evidence="9">The sequence shown here is derived from an EMBL/GenBank/DDBJ whole genome shotgun (WGS) entry which is preliminary data.</text>
</comment>
<protein>
    <submittedName>
        <fullName evidence="9">DUF421 domain-containing protein</fullName>
    </submittedName>
</protein>
<proteinExistence type="inferred from homology"/>
<evidence type="ECO:0000256" key="6">
    <source>
        <dbReference type="ARBA" id="ARBA00023136"/>
    </source>
</evidence>
<dbReference type="InterPro" id="IPR023090">
    <property type="entry name" value="UPF0702_alpha/beta_dom_sf"/>
</dbReference>
<dbReference type="PANTHER" id="PTHR34582:SF6">
    <property type="entry name" value="UPF0702 TRANSMEMBRANE PROTEIN YCAP"/>
    <property type="match status" value="1"/>
</dbReference>
<dbReference type="Proteomes" id="UP000580043">
    <property type="component" value="Unassembled WGS sequence"/>
</dbReference>
<keyword evidence="4 7" id="KW-0812">Transmembrane</keyword>
<feature type="transmembrane region" description="Helical" evidence="7">
    <location>
        <begin position="76"/>
        <end position="95"/>
    </location>
</feature>
<evidence type="ECO:0000313" key="10">
    <source>
        <dbReference type="Proteomes" id="UP000580043"/>
    </source>
</evidence>
<dbReference type="RefSeq" id="WP_169146262.1">
    <property type="nucleotide sequence ID" value="NZ_JABBGA010000009.1"/>
</dbReference>
<evidence type="ECO:0000313" key="9">
    <source>
        <dbReference type="EMBL" id="NML26727.1"/>
    </source>
</evidence>
<evidence type="ECO:0000256" key="7">
    <source>
        <dbReference type="SAM" id="Phobius"/>
    </source>
</evidence>
<evidence type="ECO:0000256" key="2">
    <source>
        <dbReference type="ARBA" id="ARBA00006448"/>
    </source>
</evidence>
<accession>A0A848G3D4</accession>
<evidence type="ECO:0000256" key="5">
    <source>
        <dbReference type="ARBA" id="ARBA00022989"/>
    </source>
</evidence>
<gene>
    <name evidence="9" type="ORF">HHL15_13305</name>
</gene>
<comment type="subcellular location">
    <subcellularLocation>
        <location evidence="1">Cell membrane</location>
        <topology evidence="1">Multi-pass membrane protein</topology>
    </subcellularLocation>
</comment>
<dbReference type="GO" id="GO:0005886">
    <property type="term" value="C:plasma membrane"/>
    <property type="evidence" value="ECO:0007669"/>
    <property type="project" value="UniProtKB-SubCell"/>
</dbReference>
<dbReference type="Pfam" id="PF04239">
    <property type="entry name" value="DUF421"/>
    <property type="match status" value="1"/>
</dbReference>